<dbReference type="Pfam" id="PF13385">
    <property type="entry name" value="Laminin_G_3"/>
    <property type="match status" value="4"/>
</dbReference>
<dbReference type="Gene3D" id="2.60.40.1080">
    <property type="match status" value="1"/>
</dbReference>
<dbReference type="InterPro" id="IPR003343">
    <property type="entry name" value="Big_2"/>
</dbReference>
<reference evidence="9 10" key="1">
    <citation type="submission" date="2019-11" db="EMBL/GenBank/DDBJ databases">
        <title>Draft genome sequences of five Paenibacillus species of dairy origin.</title>
        <authorList>
            <person name="Olajide A.M."/>
            <person name="Chen S."/>
            <person name="Lapointe G."/>
        </authorList>
    </citation>
    <scope>NUCLEOTIDE SEQUENCE [LARGE SCALE GENOMIC DNA]</scope>
    <source>
        <strain evidence="9 10">12CR55</strain>
    </source>
</reference>
<evidence type="ECO:0000256" key="4">
    <source>
        <dbReference type="ARBA" id="ARBA00022801"/>
    </source>
</evidence>
<dbReference type="EMBL" id="WNZW01000014">
    <property type="protein sequence ID" value="MUG47638.1"/>
    <property type="molecule type" value="Genomic_DNA"/>
</dbReference>
<protein>
    <submittedName>
        <fullName evidence="9">Family 43 glycosylhydrolase</fullName>
    </submittedName>
</protein>
<dbReference type="InterPro" id="IPR006558">
    <property type="entry name" value="LamG-like"/>
</dbReference>
<dbReference type="InterPro" id="IPR006710">
    <property type="entry name" value="Glyco_hydro_43"/>
</dbReference>
<dbReference type="SUPFAM" id="SSF75005">
    <property type="entry name" value="Arabinanase/levansucrase/invertase"/>
    <property type="match status" value="2"/>
</dbReference>
<comment type="pathway">
    <text evidence="1">Glycan metabolism; L-arabinan degradation.</text>
</comment>
<evidence type="ECO:0000256" key="6">
    <source>
        <dbReference type="ARBA" id="ARBA00023295"/>
    </source>
</evidence>
<keyword evidence="6" id="KW-0326">Glycosidase</keyword>
<dbReference type="InterPro" id="IPR050727">
    <property type="entry name" value="GH43_arabinanases"/>
</dbReference>
<dbReference type="Pfam" id="PF00395">
    <property type="entry name" value="SLH"/>
    <property type="match status" value="3"/>
</dbReference>
<feature type="region of interest" description="Disordered" evidence="7">
    <location>
        <begin position="2123"/>
        <end position="2202"/>
    </location>
</feature>
<gene>
    <name evidence="9" type="ORF">GNP95_22040</name>
</gene>
<dbReference type="PANTHER" id="PTHR43301:SF3">
    <property type="entry name" value="ARABINAN ENDO-1,5-ALPHA-L-ARABINOSIDASE A-RELATED"/>
    <property type="match status" value="1"/>
</dbReference>
<proteinExistence type="inferred from homology"/>
<comment type="caution">
    <text evidence="9">The sequence shown here is derived from an EMBL/GenBank/DDBJ whole genome shotgun (WGS) entry which is preliminary data.</text>
</comment>
<evidence type="ECO:0000256" key="3">
    <source>
        <dbReference type="ARBA" id="ARBA00022729"/>
    </source>
</evidence>
<dbReference type="GO" id="GO:0005975">
    <property type="term" value="P:carbohydrate metabolic process"/>
    <property type="evidence" value="ECO:0007669"/>
    <property type="project" value="InterPro"/>
</dbReference>
<dbReference type="SUPFAM" id="SSF49373">
    <property type="entry name" value="Invasin/intimin cell-adhesion fragments"/>
    <property type="match status" value="1"/>
</dbReference>
<dbReference type="PANTHER" id="PTHR43301">
    <property type="entry name" value="ARABINAN ENDO-1,5-ALPHA-L-ARABINOSIDASE"/>
    <property type="match status" value="1"/>
</dbReference>
<accession>A0A7X3CPC4</accession>
<feature type="compositionally biased region" description="Gly residues" evidence="7">
    <location>
        <begin position="2127"/>
        <end position="2146"/>
    </location>
</feature>
<dbReference type="Gene3D" id="2.115.10.20">
    <property type="entry name" value="Glycosyl hydrolase domain, family 43"/>
    <property type="match status" value="2"/>
</dbReference>
<keyword evidence="5" id="KW-1015">Disulfide bond</keyword>
<name>A0A7X3CPC4_9BACL</name>
<dbReference type="Pfam" id="PF04616">
    <property type="entry name" value="Glyco_hydro_43"/>
    <property type="match status" value="1"/>
</dbReference>
<dbReference type="InterPro" id="IPR013320">
    <property type="entry name" value="ConA-like_dom_sf"/>
</dbReference>
<evidence type="ECO:0000259" key="8">
    <source>
        <dbReference type="PROSITE" id="PS51272"/>
    </source>
</evidence>
<dbReference type="InterPro" id="IPR001119">
    <property type="entry name" value="SLH_dom"/>
</dbReference>
<evidence type="ECO:0000313" key="9">
    <source>
        <dbReference type="EMBL" id="MUG47638.1"/>
    </source>
</evidence>
<dbReference type="OrthoDB" id="273314at2"/>
<dbReference type="Pfam" id="PF02368">
    <property type="entry name" value="Big_2"/>
    <property type="match status" value="1"/>
</dbReference>
<organism evidence="9 10">
    <name type="scientific">Paenibacillus woosongensis</name>
    <dbReference type="NCBI Taxonomy" id="307580"/>
    <lineage>
        <taxon>Bacteria</taxon>
        <taxon>Bacillati</taxon>
        <taxon>Bacillota</taxon>
        <taxon>Bacilli</taxon>
        <taxon>Bacillales</taxon>
        <taxon>Paenibacillaceae</taxon>
        <taxon>Paenibacillus</taxon>
    </lineage>
</organism>
<feature type="domain" description="SLH" evidence="8">
    <location>
        <begin position="2190"/>
        <end position="2253"/>
    </location>
</feature>
<dbReference type="SUPFAM" id="SSF49899">
    <property type="entry name" value="Concanavalin A-like lectins/glucanases"/>
    <property type="match status" value="4"/>
</dbReference>
<evidence type="ECO:0000256" key="7">
    <source>
        <dbReference type="SAM" id="MobiDB-lite"/>
    </source>
</evidence>
<dbReference type="GO" id="GO:0004553">
    <property type="term" value="F:hydrolase activity, hydrolyzing O-glycosyl compounds"/>
    <property type="evidence" value="ECO:0007669"/>
    <property type="project" value="InterPro"/>
</dbReference>
<keyword evidence="4 9" id="KW-0378">Hydrolase</keyword>
<dbReference type="SMART" id="SM00560">
    <property type="entry name" value="LamGL"/>
    <property type="match status" value="3"/>
</dbReference>
<dbReference type="InterPro" id="IPR023296">
    <property type="entry name" value="Glyco_hydro_beta-prop_sf"/>
</dbReference>
<dbReference type="CDD" id="cd08983">
    <property type="entry name" value="GH43_Bt3655-like"/>
    <property type="match status" value="2"/>
</dbReference>
<evidence type="ECO:0000256" key="5">
    <source>
        <dbReference type="ARBA" id="ARBA00023157"/>
    </source>
</evidence>
<dbReference type="Gene3D" id="2.60.120.200">
    <property type="match status" value="4"/>
</dbReference>
<evidence type="ECO:0000313" key="10">
    <source>
        <dbReference type="Proteomes" id="UP000447876"/>
    </source>
</evidence>
<comment type="similarity">
    <text evidence="2">Belongs to the glycosyl hydrolase 43 family.</text>
</comment>
<dbReference type="RefSeq" id="WP_155613011.1">
    <property type="nucleotide sequence ID" value="NZ_WNZW01000014.1"/>
</dbReference>
<feature type="domain" description="SLH" evidence="8">
    <location>
        <begin position="2254"/>
        <end position="2313"/>
    </location>
</feature>
<evidence type="ECO:0000256" key="2">
    <source>
        <dbReference type="ARBA" id="ARBA00009865"/>
    </source>
</evidence>
<dbReference type="SMART" id="SM00635">
    <property type="entry name" value="BID_2"/>
    <property type="match status" value="1"/>
</dbReference>
<dbReference type="Proteomes" id="UP000447876">
    <property type="component" value="Unassembled WGS sequence"/>
</dbReference>
<feature type="domain" description="SLH" evidence="8">
    <location>
        <begin position="2327"/>
        <end position="2382"/>
    </location>
</feature>
<keyword evidence="3" id="KW-0732">Signal</keyword>
<dbReference type="Pfam" id="PF20578">
    <property type="entry name" value="aBig_2"/>
    <property type="match status" value="4"/>
</dbReference>
<dbReference type="PROSITE" id="PS51272">
    <property type="entry name" value="SLH"/>
    <property type="match status" value="3"/>
</dbReference>
<dbReference type="InterPro" id="IPR046780">
    <property type="entry name" value="aBig_2"/>
</dbReference>
<sequence length="2382" mass="256489">MTRKGVFPLFLSLLMIWMSIPGVSPRAAAAAGSLSQGTQDKLILHYDMKNVSGSTVISSVTTSVYHGEWINPQQARLVQEAGYGYIDFAGGTTAQSYISIPGGVLNGLTDLTVSTLVNWNGNHPAEWLFALGQDSSKYIYVTPKYNSDSSARLGIATDGWRNESSARTGTLAADGWKLVTAVVSGTNGTLTLYIDEVQAAVGSTNGITLADINSAGGISGFIGKSFYADTANDPYFGGKIADFRIYNEALGASEIAQLNAEAAAKIQLIEGTQPPASASAQPILHYDMKTTRSSGSDTILQDVSGSAVTFDGLFRNPQNGQLVSNHEAGFAAFNGGSSASNSGFIEIPKGSDGSDLLSGLDAVTVSALVNWDDDGTNRWIFGLGTVTDDAEYGNKYFFATPRHGSDNTAAAGISKAGWRNEALIKGAPRLQPGAWKLVTTVFSEAANTIVLYVDGVKVASGSAKGIKLSEIIDPNAAFSGFIGKSIFKADSLFKGRIGDFRVYGGALTDQEVAGLYTEAAGRMAAIRELVVGDAYASLNIADYLGAGDAGIDAVTRSLALPSKGKHGVNIAWSSDHPGVIAPDGTVTRPAIHAGDQEVQLTAAIAYEGLTAHKTFTVKVLQEYTPVQKVALDAASLEVVNMHNIKGNIRLPVTGEQGSDITWISSHPHIIKGTAEASASGDATQLGRVDRPAADTAVSLTATVSQGGESASRTFDLTVKKAVGPVDYDAYFFSYFTGEYEGGEEISFAVAEDPLKWRSLNNGQSILQSTMGEKGLRDPFVIRSPEGDKFYMLATDLKMGESTNFDQAQITGSHYMMVWESDDLVNWSEQRMVEVAPKKGGNTWAPEAFYDKNTGDYVVFWASSMKVEDTYGKYPNGRPAGQYNVMYYATTRDFHSFSEPKVYIDEGFPTIDTTFIEHNGTLYRFTKSEVGYKVYYEKAPHIFYDRDGVAPELNGYQFEPIAGTRSGNQGLIGHAGNNEGQTVFKDIREDKWYLFLDSWPYHVRVSTDLEDGNQFKNNLLPSSDYALPPGPRHGTVIPITRAEYDALQAAYRIPGPAPADQPVVHYTFDPADISGKTVKDVSGGGHDAELVGGAAVVTQDVVGGAGGAVQLDGRTGYVRLPDNLIQDLNLEQATLSAWVKAGKNQANQRIFDFASETGRAVNRNTMYLSTQGDSGNLEFAVITPFTEKFAGESAALGANYKYALQAPRITAGAWHHVAVTIEGFDAVLYVDGVEAARSSTYNVEPRMLLETTMNYIGKSRSGAHPLFDGKFDDFRIYNRALTAAEITALASEAVDEPAEQPSNAEKILHYDMSRIEGTTVKDQAGRFDGTWVNPQQSEWLHNAGAGALNFTGGSTSSYVEIPPGVLKGLTDITVSSLVQWKGGQSAEWIFALGQDSNKYLFVTPKRNSGDGSARLGLGITSWSNEAGANAATGSLKADEWKLVTAVMSGADGTLTLYIDGVEVATDSTKGYTLAQIDNGSGRSGYVGRSFYAADPYFGGMIADFRIYDGALTAAEVRALQEEVKAKAAGIRELTLQQAAERLDYNHFLNKNISKDQIMTNLSFPEKGEFGAKVTWKSQNEALITNQGEVIRPAHEQGSQTVDLIATLSDGPYSLTKRFTVTVVSKSSDAEAVRADAEALKVHNINDVRGHLTLPTAGANGSTITWVSEHPGMVTPTGEVTRPAHGSGDAAVKLTARITLNQEELTKAFLTVVREMPAQEDYAAYVFTYFTGEGKANGEQIYFALSEGNDPLHWRELNNGNPALISNLGEKGLRDPFIIRSPEGDKFYLIATDLRIYGNGDWHRSQTAGSRSIMVWESRDLVHWSEQRMVEVSPPEAGNTWAPEVIYDRTTGEYVVFWASKLYDDEEQRKNGATHQRMVYAKTRDFYTFTKPEIYMDYGYSIIDTTMIEQGGNIYRFTKDERGNSASAPNGKYIFQEVGNSVFDPDFRLIREGVGKGTIGHTEGPTIFKSNTENKWYLFLDEFAQRGYVPLETTDLESGIWTMPASYSLPSSPRHGTVIPITQSEYERIRQQVPGVEQPGTDIKVTGVTLSPAKAEAVIGERVRLTAAIAPVDAADHTVVWSSSDETIVTVSTDGTITAVKEGAAYVTVTTVDGGHMAVSEIIVRRPSSGGGGNGGGSSGGGSGGASPGGTANPGKDDGKAPNPELDSESGQSPGKVPGTGPKPDHEPQQPAGNSPFKDVQSHWASSAIQRLTEKRFMHGYPDGTFKPNQPISRAEFMTVISRMLGLEEAQGESVFKDVPADAWYSKYVSAVHKQGIVQGYADGTLKPQQAITREEAFAILYRVGQVQKDSLVANSLSLDAPGRSSINEAAFADQDEISAWAKEALAALHEAQMLHGYPDGTIKPKDSITRAEIAVVLSKLLGL</sequence>
<evidence type="ECO:0000256" key="1">
    <source>
        <dbReference type="ARBA" id="ARBA00004834"/>
    </source>
</evidence>
<dbReference type="InterPro" id="IPR008964">
    <property type="entry name" value="Invasin/intimin_cell_adhesion"/>
</dbReference>